<keyword evidence="3" id="KW-1185">Reference proteome</keyword>
<dbReference type="InterPro" id="IPR017946">
    <property type="entry name" value="PLC-like_Pdiesterase_TIM-brl"/>
</dbReference>
<dbReference type="RefSeq" id="WP_338273323.1">
    <property type="nucleotide sequence ID" value="NZ_AP027266.1"/>
</dbReference>
<dbReference type="Gene3D" id="3.20.20.190">
    <property type="entry name" value="Phosphatidylinositol (PI) phosphodiesterase"/>
    <property type="match status" value="1"/>
</dbReference>
<dbReference type="Pfam" id="PF03009">
    <property type="entry name" value="GDPD"/>
    <property type="match status" value="1"/>
</dbReference>
<dbReference type="Proteomes" id="UP001337723">
    <property type="component" value="Chromosome"/>
</dbReference>
<proteinExistence type="predicted"/>
<evidence type="ECO:0000313" key="3">
    <source>
        <dbReference type="Proteomes" id="UP001337723"/>
    </source>
</evidence>
<dbReference type="AlphaFoldDB" id="A0AA48GZK9"/>
<dbReference type="SUPFAM" id="SSF51695">
    <property type="entry name" value="PLC-like phosphodiesterases"/>
    <property type="match status" value="1"/>
</dbReference>
<evidence type="ECO:0000313" key="2">
    <source>
        <dbReference type="EMBL" id="BDW83839.1"/>
    </source>
</evidence>
<reference evidence="2 3" key="1">
    <citation type="submission" date="2023-01" db="EMBL/GenBank/DDBJ databases">
        <title>Complete genome sequence of Roseicyclus marinus strain Dej080120_10.</title>
        <authorList>
            <person name="Ueki S."/>
            <person name="Maruyama F."/>
        </authorList>
    </citation>
    <scope>NUCLEOTIDE SEQUENCE [LARGE SCALE GENOMIC DNA]</scope>
    <source>
        <strain evidence="2 3">Dej080120_10</strain>
    </source>
</reference>
<dbReference type="PANTHER" id="PTHR46211:SF1">
    <property type="entry name" value="GLYCEROPHOSPHODIESTER PHOSPHODIESTERASE, CYTOPLASMIC"/>
    <property type="match status" value="1"/>
</dbReference>
<gene>
    <name evidence="2" type="ORF">MACH21_00160</name>
</gene>
<dbReference type="GO" id="GO:0008081">
    <property type="term" value="F:phosphoric diester hydrolase activity"/>
    <property type="evidence" value="ECO:0007669"/>
    <property type="project" value="InterPro"/>
</dbReference>
<dbReference type="GO" id="GO:0006629">
    <property type="term" value="P:lipid metabolic process"/>
    <property type="evidence" value="ECO:0007669"/>
    <property type="project" value="InterPro"/>
</dbReference>
<evidence type="ECO:0000259" key="1">
    <source>
        <dbReference type="PROSITE" id="PS51704"/>
    </source>
</evidence>
<protein>
    <submittedName>
        <fullName evidence="2">Phosphodiesterase</fullName>
    </submittedName>
</protein>
<dbReference type="InterPro" id="IPR030395">
    <property type="entry name" value="GP_PDE_dom"/>
</dbReference>
<organism evidence="2 3">
    <name type="scientific">Roseicyclus marinus</name>
    <dbReference type="NCBI Taxonomy" id="2161673"/>
    <lineage>
        <taxon>Bacteria</taxon>
        <taxon>Pseudomonadati</taxon>
        <taxon>Pseudomonadota</taxon>
        <taxon>Alphaproteobacteria</taxon>
        <taxon>Rhodobacterales</taxon>
        <taxon>Roseobacteraceae</taxon>
        <taxon>Roseicyclus</taxon>
    </lineage>
</organism>
<name>A0AA48GZK9_9RHOB</name>
<sequence>MTALPARFMILPIAHRALHDAAAGVIENSPTAIDRAVRAGYGIEIDLQLSADGVPMVFHDDTLDRLTGETGPVRDRMARDLCDIRLSGSEDRIPTLQQVLDRIGGAVPLLIELKDQSNGMGEADTRLEEATASLLADYPGDVAVMSFNPHMVAAMQRLAPGCPRGLTTCGYVPSQWPRLSPETCDTLRAIPHFEAVGASFISHDWKDLGNPRVAALKAQGIPILCWTVKSPEVEVEARRIADNVTFEGYLPPVPATGD</sequence>
<accession>A0AA48GZK9</accession>
<dbReference type="EMBL" id="AP027266">
    <property type="protein sequence ID" value="BDW83839.1"/>
    <property type="molecule type" value="Genomic_DNA"/>
</dbReference>
<dbReference type="PANTHER" id="PTHR46211">
    <property type="entry name" value="GLYCEROPHOSPHORYL DIESTER PHOSPHODIESTERASE"/>
    <property type="match status" value="1"/>
</dbReference>
<dbReference type="KEGG" id="rmai:MACH21_00160"/>
<feature type="domain" description="GP-PDE" evidence="1">
    <location>
        <begin position="10"/>
        <end position="257"/>
    </location>
</feature>
<dbReference type="PROSITE" id="PS51704">
    <property type="entry name" value="GP_PDE"/>
    <property type="match status" value="1"/>
</dbReference>